<dbReference type="Pfam" id="PF00963">
    <property type="entry name" value="Cohesin"/>
    <property type="match status" value="1"/>
</dbReference>
<proteinExistence type="predicted"/>
<name>A0A935TDU4_9PROT</name>
<evidence type="ECO:0000259" key="1">
    <source>
        <dbReference type="Pfam" id="PF00963"/>
    </source>
</evidence>
<dbReference type="InterPro" id="IPR010221">
    <property type="entry name" value="VCBS_dom"/>
</dbReference>
<evidence type="ECO:0000313" key="2">
    <source>
        <dbReference type="EMBL" id="MBK7955884.1"/>
    </source>
</evidence>
<dbReference type="Gene3D" id="2.60.40.680">
    <property type="match status" value="1"/>
</dbReference>
<dbReference type="GO" id="GO:0000272">
    <property type="term" value="P:polysaccharide catabolic process"/>
    <property type="evidence" value="ECO:0007669"/>
    <property type="project" value="InterPro"/>
</dbReference>
<dbReference type="NCBIfam" id="TIGR01965">
    <property type="entry name" value="VCBS_repeat"/>
    <property type="match status" value="2"/>
</dbReference>
<dbReference type="SUPFAM" id="SSF49384">
    <property type="entry name" value="Carbohydrate-binding domain"/>
    <property type="match status" value="1"/>
</dbReference>
<dbReference type="GO" id="GO:0030246">
    <property type="term" value="F:carbohydrate binding"/>
    <property type="evidence" value="ECO:0007669"/>
    <property type="project" value="InterPro"/>
</dbReference>
<protein>
    <submittedName>
        <fullName evidence="2">Tandem-95 repeat protein</fullName>
    </submittedName>
</protein>
<comment type="caution">
    <text evidence="2">The sequence shown here is derived from an EMBL/GenBank/DDBJ whole genome shotgun (WGS) entry which is preliminary data.</text>
</comment>
<sequence>MAVDETATTSEDTAIVLPVLANDTDVDSSKLTVVSLTAPVHGSAVLNVDGTVTYTPDANFSGTDSFTYRVSDGQTTSANTATVSLTVDPVNDAPVAVDDTANTSEDTAVVLDLVANDTDVENSPLTVVSLTAPVHGSAVLNADGTVTYTPDANYSGTDSFTYRVSDGHTTSASVATVSLTVDPVNDAPVAVDETANTPEDTAIVLQVLTNDTDVENSPLTVVSLTAPAHGSAVLNADGTVTYTPDANYAGPDSFSYRAYDGEDYSNYATVSLQVTPPDTLRVSGFTPTSTGFRARFNRPIDSSALNLYDTESGGLGAADLTLTGSSGLVRGSIVVDADAQGLTFLRSGGALAADAYSVRLESGAKAFHDTNGSALDGNGDGNAGDAFSTSFTTVALDRSISLPDFMRGPGQFVDLTAPSQNGFLPLYLSDGAGVTRVEFTLHYDPAKLDLQALSAGVGLPATATIERLPAPDGILKVRISSPSALAAGRVQLLNLQAFVPSTAAYGAKQVLDLDEVLVNGQAATGDDALQVVGYLGDSSGNAAYSTLDAQQIQRVLVKLDSGFAAYPNVDPLIVADTNASGTLTSIDASRVLQEVSYLSDSSKPDRLEIPPIPAGIGPISFSGPDPRVDIPVDAVADPGELVTVPIRIDTAAGLESVQLRIGYDASRFELVAIRRGSVTGDFGWFITGQEPGRITVDMSRLDALQDGSGTLLDLDLRVKADALPGVSAIDLQYASLNDGHLTLNVVPQLGADATDGRITIAGKAAVPAEPAVAAPLAAARGDRLPQQLQPTAWAGGWYSAPAAGDARSSAPVIDLAASFSLPPAVSEAMLADSKRKPWLKDYLGNVGQVRKVSPNAGLQVTVAVAPAIRAAGGVAVV</sequence>
<dbReference type="NCBIfam" id="NF012211">
    <property type="entry name" value="tand_rpt_95"/>
    <property type="match status" value="3"/>
</dbReference>
<organism evidence="2 3">
    <name type="scientific">Candidatus Accumulibacter affinis</name>
    <dbReference type="NCBI Taxonomy" id="2954384"/>
    <lineage>
        <taxon>Bacteria</taxon>
        <taxon>Pseudomonadati</taxon>
        <taxon>Pseudomonadota</taxon>
        <taxon>Betaproteobacteria</taxon>
        <taxon>Candidatus Accumulibacter</taxon>
    </lineage>
</organism>
<dbReference type="Gene3D" id="2.60.40.3440">
    <property type="match status" value="3"/>
</dbReference>
<dbReference type="AlphaFoldDB" id="A0A935TDU4"/>
<dbReference type="InterPro" id="IPR002102">
    <property type="entry name" value="Cohesin_dom"/>
</dbReference>
<reference evidence="2 3" key="1">
    <citation type="submission" date="2020-10" db="EMBL/GenBank/DDBJ databases">
        <title>Connecting structure to function with the recovery of over 1000 high-quality activated sludge metagenome-assembled genomes encoding full-length rRNA genes using long-read sequencing.</title>
        <authorList>
            <person name="Singleton C.M."/>
            <person name="Petriglieri F."/>
            <person name="Kristensen J.M."/>
            <person name="Kirkegaard R.H."/>
            <person name="Michaelsen T.Y."/>
            <person name="Andersen M.H."/>
            <person name="Karst S.M."/>
            <person name="Dueholm M.S."/>
            <person name="Nielsen P.H."/>
            <person name="Albertsen M."/>
        </authorList>
    </citation>
    <scope>NUCLEOTIDE SEQUENCE [LARGE SCALE GENOMIC DNA]</scope>
    <source>
        <strain evidence="2">Fred_18-Q3-R57-64_BAT3C.720</strain>
    </source>
</reference>
<evidence type="ECO:0000313" key="3">
    <source>
        <dbReference type="Proteomes" id="UP000706151"/>
    </source>
</evidence>
<dbReference type="Proteomes" id="UP000706151">
    <property type="component" value="Unassembled WGS sequence"/>
</dbReference>
<dbReference type="PANTHER" id="PTHR34720:SF9">
    <property type="entry name" value="BLR4714 PROTEIN"/>
    <property type="match status" value="1"/>
</dbReference>
<dbReference type="Pfam" id="PF17963">
    <property type="entry name" value="Big_9"/>
    <property type="match status" value="3"/>
</dbReference>
<dbReference type="EMBL" id="JADJOT010000011">
    <property type="protein sequence ID" value="MBK7955884.1"/>
    <property type="molecule type" value="Genomic_DNA"/>
</dbReference>
<dbReference type="PANTHER" id="PTHR34720">
    <property type="entry name" value="MICROCYSTIN DEPENDENT PROTEIN"/>
    <property type="match status" value="1"/>
</dbReference>
<gene>
    <name evidence="2" type="ORF">IPK02_19170</name>
</gene>
<accession>A0A935TDU4</accession>
<feature type="domain" description="Cohesin" evidence="1">
    <location>
        <begin position="636"/>
        <end position="742"/>
    </location>
</feature>
<dbReference type="InterPro" id="IPR008965">
    <property type="entry name" value="CBM2/CBM3_carb-bd_dom_sf"/>
</dbReference>